<dbReference type="EMBL" id="BMXN01000014">
    <property type="protein sequence ID" value="GGW31933.1"/>
    <property type="molecule type" value="Genomic_DNA"/>
</dbReference>
<comment type="caution">
    <text evidence="2">The sequence shown here is derived from an EMBL/GenBank/DDBJ whole genome shotgun (WGS) entry which is preliminary data.</text>
</comment>
<gene>
    <name evidence="2" type="ORF">GCM10007157_24730</name>
</gene>
<keyword evidence="3" id="KW-1185">Reference proteome</keyword>
<protein>
    <submittedName>
        <fullName evidence="2">Uncharacterized protein</fullName>
    </submittedName>
</protein>
<sequence>MAQEENYMNTTIIKRLVTALFIALMVGGLAACDNQGPAEEAGESIDNSIESAGESLEEMGESIEESAEN</sequence>
<dbReference type="AlphaFoldDB" id="A0A8H9M0G6"/>
<evidence type="ECO:0000256" key="1">
    <source>
        <dbReference type="SAM" id="MobiDB-lite"/>
    </source>
</evidence>
<feature type="compositionally biased region" description="Acidic residues" evidence="1">
    <location>
        <begin position="55"/>
        <end position="69"/>
    </location>
</feature>
<name>A0A8H9M0G6_9GAMM</name>
<feature type="region of interest" description="Disordered" evidence="1">
    <location>
        <begin position="35"/>
        <end position="69"/>
    </location>
</feature>
<organism evidence="2 3">
    <name type="scientific">Vreelandella hamiltonii</name>
    <dbReference type="NCBI Taxonomy" id="502829"/>
    <lineage>
        <taxon>Bacteria</taxon>
        <taxon>Pseudomonadati</taxon>
        <taxon>Pseudomonadota</taxon>
        <taxon>Gammaproteobacteria</taxon>
        <taxon>Oceanospirillales</taxon>
        <taxon>Halomonadaceae</taxon>
        <taxon>Vreelandella</taxon>
    </lineage>
</organism>
<dbReference type="Proteomes" id="UP000623776">
    <property type="component" value="Unassembled WGS sequence"/>
</dbReference>
<evidence type="ECO:0000313" key="2">
    <source>
        <dbReference type="EMBL" id="GGW31933.1"/>
    </source>
</evidence>
<accession>A0A8H9M0G6</accession>
<proteinExistence type="predicted"/>
<evidence type="ECO:0000313" key="3">
    <source>
        <dbReference type="Proteomes" id="UP000623776"/>
    </source>
</evidence>
<reference evidence="3" key="1">
    <citation type="journal article" date="2019" name="Int. J. Syst. Evol. Microbiol.">
        <title>The Global Catalogue of Microorganisms (GCM) 10K type strain sequencing project: providing services to taxonomists for standard genome sequencing and annotation.</title>
        <authorList>
            <consortium name="The Broad Institute Genomics Platform"/>
            <consortium name="The Broad Institute Genome Sequencing Center for Infectious Disease"/>
            <person name="Wu L."/>
            <person name="Ma J."/>
        </authorList>
    </citation>
    <scope>NUCLEOTIDE SEQUENCE [LARGE SCALE GENOMIC DNA]</scope>
    <source>
        <strain evidence="3">KCTC 22154</strain>
    </source>
</reference>